<accession>A0ABT6Q353</accession>
<dbReference type="Gene3D" id="3.40.50.2000">
    <property type="entry name" value="Glycogen Phosphorylase B"/>
    <property type="match status" value="2"/>
</dbReference>
<dbReference type="RefSeq" id="WP_281448653.1">
    <property type="nucleotide sequence ID" value="NZ_JASBAO010000001.1"/>
</dbReference>
<dbReference type="InterPro" id="IPR001296">
    <property type="entry name" value="Glyco_trans_1"/>
</dbReference>
<feature type="domain" description="Glycosyltransferase subfamily 4-like N-terminal" evidence="2">
    <location>
        <begin position="17"/>
        <end position="177"/>
    </location>
</feature>
<dbReference type="SUPFAM" id="SSF53756">
    <property type="entry name" value="UDP-Glycosyltransferase/glycogen phosphorylase"/>
    <property type="match status" value="1"/>
</dbReference>
<sequence length="385" mass="44127">MKILEVANVDFSLYQFVLPLMRVLQTQGHEVIGVCAEGELLKDIRKEGIPVIAVPFIRSYAVWGQLKAFWAIYQVIKREQPDIVHAHMPISGFLTRMAAFLCRTPIIAYTCHGYLFNQSGRGIKSWFRRSLSFVMEWLAGKVTHIYMTVSKEEAKDARRFWIHRRAVSIGNGRDPKRFYPDRLQKEKIRRDLNIDSEVTVFLIVSRLVPHKGYPELLKAFMNVVKHKPKVELWVVGERLTSDHGDSLDALFQQAQQSLGKQLKLWGYRRNINELMRAADVFVLPSHFEGLPMSIVEAMLSALPVVSTSIRGPREQVEHNITGLLIKPGSVSALTQALIWMTEHHEERQAMGCAGYRKALDEFTEDKNIQAILSTFETIMNKKHVC</sequence>
<gene>
    <name evidence="3" type="ORF">QJV27_09335</name>
</gene>
<dbReference type="InterPro" id="IPR050194">
    <property type="entry name" value="Glycosyltransferase_grp1"/>
</dbReference>
<protein>
    <submittedName>
        <fullName evidence="3">Glycosyltransferase family 4 protein</fullName>
    </submittedName>
</protein>
<dbReference type="Proteomes" id="UP001431634">
    <property type="component" value="Unassembled WGS sequence"/>
</dbReference>
<evidence type="ECO:0000259" key="2">
    <source>
        <dbReference type="Pfam" id="PF13439"/>
    </source>
</evidence>
<dbReference type="Pfam" id="PF13439">
    <property type="entry name" value="Glyco_transf_4"/>
    <property type="match status" value="1"/>
</dbReference>
<dbReference type="CDD" id="cd03808">
    <property type="entry name" value="GT4_CapM-like"/>
    <property type="match status" value="1"/>
</dbReference>
<proteinExistence type="predicted"/>
<dbReference type="EMBL" id="JASBAO010000001">
    <property type="protein sequence ID" value="MDI2091564.1"/>
    <property type="molecule type" value="Genomic_DNA"/>
</dbReference>
<evidence type="ECO:0000313" key="4">
    <source>
        <dbReference type="Proteomes" id="UP001431634"/>
    </source>
</evidence>
<organism evidence="3 4">
    <name type="scientific">Commensalibacter oyaizuii</name>
    <dbReference type="NCBI Taxonomy" id="3043873"/>
    <lineage>
        <taxon>Bacteria</taxon>
        <taxon>Pseudomonadati</taxon>
        <taxon>Pseudomonadota</taxon>
        <taxon>Alphaproteobacteria</taxon>
        <taxon>Acetobacterales</taxon>
        <taxon>Acetobacteraceae</taxon>
    </lineage>
</organism>
<evidence type="ECO:0000313" key="3">
    <source>
        <dbReference type="EMBL" id="MDI2091564.1"/>
    </source>
</evidence>
<dbReference type="PANTHER" id="PTHR45947:SF15">
    <property type="entry name" value="TEICHURONIC ACID BIOSYNTHESIS GLYCOSYLTRANSFERASE TUAC-RELATED"/>
    <property type="match status" value="1"/>
</dbReference>
<dbReference type="Pfam" id="PF00534">
    <property type="entry name" value="Glycos_transf_1"/>
    <property type="match status" value="1"/>
</dbReference>
<dbReference type="InterPro" id="IPR028098">
    <property type="entry name" value="Glyco_trans_4-like_N"/>
</dbReference>
<keyword evidence="4" id="KW-1185">Reference proteome</keyword>
<feature type="domain" description="Glycosyl transferase family 1" evidence="1">
    <location>
        <begin position="185"/>
        <end position="356"/>
    </location>
</feature>
<reference evidence="3" key="1">
    <citation type="submission" date="2023-05" db="EMBL/GenBank/DDBJ databases">
        <title>Whole genome sequence of Commensalibacter sp.</title>
        <authorList>
            <person name="Charoenyingcharoen P."/>
            <person name="Yukphan P."/>
        </authorList>
    </citation>
    <scope>NUCLEOTIDE SEQUENCE</scope>
    <source>
        <strain evidence="3">TBRC 16381</strain>
    </source>
</reference>
<evidence type="ECO:0000259" key="1">
    <source>
        <dbReference type="Pfam" id="PF00534"/>
    </source>
</evidence>
<comment type="caution">
    <text evidence="3">The sequence shown here is derived from an EMBL/GenBank/DDBJ whole genome shotgun (WGS) entry which is preliminary data.</text>
</comment>
<dbReference type="PANTHER" id="PTHR45947">
    <property type="entry name" value="SULFOQUINOVOSYL TRANSFERASE SQD2"/>
    <property type="match status" value="1"/>
</dbReference>
<name>A0ABT6Q353_9PROT</name>